<evidence type="ECO:0000256" key="1">
    <source>
        <dbReference type="SAM" id="MobiDB-lite"/>
    </source>
</evidence>
<dbReference type="RefSeq" id="XP_060542266.1">
    <property type="nucleotide sequence ID" value="XM_060686283.1"/>
</dbReference>
<feature type="compositionally biased region" description="Polar residues" evidence="1">
    <location>
        <begin position="1"/>
        <end position="10"/>
    </location>
</feature>
<evidence type="ECO:0000313" key="4">
    <source>
        <dbReference type="RefSeq" id="XP_060542266.1"/>
    </source>
</evidence>
<sequence>MADQEFSSDPEQAPVPPRPKKASKKRPAAQASTSSASQPLSVTAREEQRRHNALEKQFSRAQKQAQLMGEVVLEPSPPQPDPLASTTQLASQDIPSDVPQAPMLSDRPGPSASFTPTAAGLRPQEALGWPPHLDFQALFTDALAKAITSGLQQGGQPQFGYHTCQMPAPSRPACGHHPSTHPPPPPPPPPPPQPAQAIQPSLEAPSEVSYSTEGEQVEPEFSDDEEVTPERPAFATLFRPAVFKTLLRKAKAVTNMGTIVNPNLQGSSDTQPQDELFAVPVPDHDYIPCPDLFKEVIKRQWESPGVLSAPSGHDKKLYCADPALEALLNLPSVDSPVVSLSSSAVLSSDTVEVLKSDERKTEVSFRKTHQAAAWAVKAATSASFFNRATLIWLRQLKERLPPGDTRIAQDFNKLVAATEYSADASLDAARFAARAMASSISSRRLLWLKPWKADSKSKWRLASAPYHGSSLFGAALDPILIEGKDKRKVLPVSYSRQERRFTPYSQRQPFRAESGPRGSYYGRQYSQGYSQGYSQDRFAGRQGNSDRGRFQSSSRRPFKGAGAGSRSSRRGK</sequence>
<protein>
    <submittedName>
        <fullName evidence="4">Proline-rich protein 36-like</fullName>
    </submittedName>
</protein>
<feature type="compositionally biased region" description="Basic residues" evidence="1">
    <location>
        <begin position="18"/>
        <end position="27"/>
    </location>
</feature>
<dbReference type="Proteomes" id="UP001652622">
    <property type="component" value="Unplaced"/>
</dbReference>
<evidence type="ECO:0000313" key="3">
    <source>
        <dbReference type="Proteomes" id="UP001652622"/>
    </source>
</evidence>
<feature type="compositionally biased region" description="Basic and acidic residues" evidence="1">
    <location>
        <begin position="44"/>
        <end position="58"/>
    </location>
</feature>
<feature type="compositionally biased region" description="Polar residues" evidence="1">
    <location>
        <begin position="84"/>
        <end position="94"/>
    </location>
</feature>
<reference evidence="4" key="1">
    <citation type="submission" date="2025-08" db="UniProtKB">
        <authorList>
            <consortium name="RefSeq"/>
        </authorList>
    </citation>
    <scope>IDENTIFICATION</scope>
    <source>
        <tissue evidence="4">Blood</tissue>
    </source>
</reference>
<feature type="region of interest" description="Disordered" evidence="1">
    <location>
        <begin position="1"/>
        <end position="126"/>
    </location>
</feature>
<feature type="compositionally biased region" description="Low complexity" evidence="1">
    <location>
        <begin position="28"/>
        <end position="38"/>
    </location>
</feature>
<evidence type="ECO:0000259" key="2">
    <source>
        <dbReference type="Pfam" id="PF11560"/>
    </source>
</evidence>
<feature type="compositionally biased region" description="Pro residues" evidence="1">
    <location>
        <begin position="180"/>
        <end position="194"/>
    </location>
</feature>
<gene>
    <name evidence="4" type="primary">LOC132710318</name>
</gene>
<name>A0ABM3Z1L8_PANGU</name>
<dbReference type="GeneID" id="132710318"/>
<feature type="region of interest" description="Disordered" evidence="1">
    <location>
        <begin position="158"/>
        <end position="232"/>
    </location>
</feature>
<keyword evidence="3" id="KW-1185">Reference proteome</keyword>
<feature type="region of interest" description="Disordered" evidence="1">
    <location>
        <begin position="501"/>
        <end position="572"/>
    </location>
</feature>
<dbReference type="Gene3D" id="1.10.287.3160">
    <property type="match status" value="1"/>
</dbReference>
<feature type="domain" description="Lamina-associated polypeptide 2 alpha C-terminal" evidence="2">
    <location>
        <begin position="327"/>
        <end position="476"/>
    </location>
</feature>
<feature type="compositionally biased region" description="Low complexity" evidence="1">
    <location>
        <begin position="517"/>
        <end position="535"/>
    </location>
</feature>
<feature type="compositionally biased region" description="Acidic residues" evidence="1">
    <location>
        <begin position="215"/>
        <end position="227"/>
    </location>
</feature>
<dbReference type="InterPro" id="IPR021623">
    <property type="entry name" value="LAP2alpha_C"/>
</dbReference>
<accession>A0ABM3Z1L8</accession>
<organism evidence="3 4">
    <name type="scientific">Pantherophis guttatus</name>
    <name type="common">Corn snake</name>
    <name type="synonym">Elaphe guttata</name>
    <dbReference type="NCBI Taxonomy" id="94885"/>
    <lineage>
        <taxon>Eukaryota</taxon>
        <taxon>Metazoa</taxon>
        <taxon>Chordata</taxon>
        <taxon>Craniata</taxon>
        <taxon>Vertebrata</taxon>
        <taxon>Euteleostomi</taxon>
        <taxon>Lepidosauria</taxon>
        <taxon>Squamata</taxon>
        <taxon>Bifurcata</taxon>
        <taxon>Unidentata</taxon>
        <taxon>Episquamata</taxon>
        <taxon>Toxicofera</taxon>
        <taxon>Serpentes</taxon>
        <taxon>Colubroidea</taxon>
        <taxon>Colubridae</taxon>
        <taxon>Colubrinae</taxon>
        <taxon>Pantherophis</taxon>
    </lineage>
</organism>
<dbReference type="Pfam" id="PF11560">
    <property type="entry name" value="LAP2alpha"/>
    <property type="match status" value="1"/>
</dbReference>
<proteinExistence type="predicted"/>